<feature type="transmembrane region" description="Helical" evidence="1">
    <location>
        <begin position="169"/>
        <end position="189"/>
    </location>
</feature>
<dbReference type="AlphaFoldDB" id="A0A7E4VYL1"/>
<keyword evidence="2" id="KW-1185">Reference proteome</keyword>
<feature type="transmembrane region" description="Helical" evidence="1">
    <location>
        <begin position="142"/>
        <end position="163"/>
    </location>
</feature>
<feature type="transmembrane region" description="Helical" evidence="1">
    <location>
        <begin position="50"/>
        <end position="77"/>
    </location>
</feature>
<keyword evidence="1" id="KW-1133">Transmembrane helix</keyword>
<dbReference type="SUPFAM" id="SSF81321">
    <property type="entry name" value="Family A G protein-coupled receptor-like"/>
    <property type="match status" value="1"/>
</dbReference>
<keyword evidence="1" id="KW-0812">Transmembrane</keyword>
<organism evidence="2 3">
    <name type="scientific">Panagrellus redivivus</name>
    <name type="common">Microworm</name>
    <dbReference type="NCBI Taxonomy" id="6233"/>
    <lineage>
        <taxon>Eukaryota</taxon>
        <taxon>Metazoa</taxon>
        <taxon>Ecdysozoa</taxon>
        <taxon>Nematoda</taxon>
        <taxon>Chromadorea</taxon>
        <taxon>Rhabditida</taxon>
        <taxon>Tylenchina</taxon>
        <taxon>Panagrolaimomorpha</taxon>
        <taxon>Panagrolaimoidea</taxon>
        <taxon>Panagrolaimidae</taxon>
        <taxon>Panagrellus</taxon>
    </lineage>
</organism>
<evidence type="ECO:0000313" key="2">
    <source>
        <dbReference type="Proteomes" id="UP000492821"/>
    </source>
</evidence>
<dbReference type="WBParaSite" id="Pan_g4454.t1">
    <property type="protein sequence ID" value="Pan_g4454.t1"/>
    <property type="gene ID" value="Pan_g4454"/>
</dbReference>
<evidence type="ECO:0000256" key="1">
    <source>
        <dbReference type="SAM" id="Phobius"/>
    </source>
</evidence>
<reference evidence="3" key="2">
    <citation type="submission" date="2020-10" db="UniProtKB">
        <authorList>
            <consortium name="WormBaseParasite"/>
        </authorList>
    </citation>
    <scope>IDENTIFICATION</scope>
</reference>
<reference evidence="2" key="1">
    <citation type="journal article" date="2013" name="Genetics">
        <title>The draft genome and transcriptome of Panagrellus redivivus are shaped by the harsh demands of a free-living lifestyle.</title>
        <authorList>
            <person name="Srinivasan J."/>
            <person name="Dillman A.R."/>
            <person name="Macchietto M.G."/>
            <person name="Heikkinen L."/>
            <person name="Lakso M."/>
            <person name="Fracchia K.M."/>
            <person name="Antoshechkin I."/>
            <person name="Mortazavi A."/>
            <person name="Wong G."/>
            <person name="Sternberg P.W."/>
        </authorList>
    </citation>
    <scope>NUCLEOTIDE SEQUENCE [LARGE SCALE GENOMIC DNA]</scope>
    <source>
        <strain evidence="2">MT8872</strain>
    </source>
</reference>
<keyword evidence="1" id="KW-0472">Membrane</keyword>
<protein>
    <submittedName>
        <fullName evidence="3">G protein-coupled receptor</fullName>
    </submittedName>
</protein>
<accession>A0A7E4VYL1</accession>
<dbReference type="Gene3D" id="1.20.1070.10">
    <property type="entry name" value="Rhodopsin 7-helix transmembrane proteins"/>
    <property type="match status" value="1"/>
</dbReference>
<name>A0A7E4VYL1_PANRE</name>
<feature type="transmembrane region" description="Helical" evidence="1">
    <location>
        <begin position="97"/>
        <end position="122"/>
    </location>
</feature>
<proteinExistence type="predicted"/>
<sequence>MYRASQVVSSVCEGFFFTSLCSNLALAVNRLDIFKPSWIPSKVYMTRGHAYIIFTIGGVLGAAFITIAFSPLLVVFFDHERMTLRFDGPLRDFMPGLLFWTTTVLVTVILGCYLLIFASIVIKRKKHTNNNRAKIAASEVKLLISAAIQFFTIFISVLSLYFQQLLPPIVVFINTLFLSGMQPIVHVVVNRKLRRRYLKGIHVPSSTHPIHNNPLAFMSTR</sequence>
<dbReference type="Proteomes" id="UP000492821">
    <property type="component" value="Unassembled WGS sequence"/>
</dbReference>
<evidence type="ECO:0000313" key="3">
    <source>
        <dbReference type="WBParaSite" id="Pan_g4454.t1"/>
    </source>
</evidence>